<sequence>RIFMVTLLNLLQSPDMDLKALRLQIDHVLKPAILEAVYDLLQTITEAGVLPINDFFDNVSTLLPTSDKEGVIRRESIM</sequence>
<evidence type="ECO:0000313" key="1">
    <source>
        <dbReference type="EMBL" id="CEK70623.1"/>
    </source>
</evidence>
<name>A0A0B6ZPY8_9EUPU</name>
<accession>A0A0B6ZPY8</accession>
<organism evidence="1">
    <name type="scientific">Arion vulgaris</name>
    <dbReference type="NCBI Taxonomy" id="1028688"/>
    <lineage>
        <taxon>Eukaryota</taxon>
        <taxon>Metazoa</taxon>
        <taxon>Spiralia</taxon>
        <taxon>Lophotrochozoa</taxon>
        <taxon>Mollusca</taxon>
        <taxon>Gastropoda</taxon>
        <taxon>Heterobranchia</taxon>
        <taxon>Euthyneura</taxon>
        <taxon>Panpulmonata</taxon>
        <taxon>Eupulmonata</taxon>
        <taxon>Stylommatophora</taxon>
        <taxon>Helicina</taxon>
        <taxon>Arionoidea</taxon>
        <taxon>Arionidae</taxon>
        <taxon>Arion</taxon>
    </lineage>
</organism>
<gene>
    <name evidence="1" type="primary">ORF74979</name>
</gene>
<feature type="non-terminal residue" evidence="1">
    <location>
        <position position="1"/>
    </location>
</feature>
<proteinExistence type="predicted"/>
<dbReference type="EMBL" id="HACG01023758">
    <property type="protein sequence ID" value="CEK70623.1"/>
    <property type="molecule type" value="Transcribed_RNA"/>
</dbReference>
<dbReference type="AlphaFoldDB" id="A0A0B6ZPY8"/>
<protein>
    <submittedName>
        <fullName evidence="1">Uncharacterized protein</fullName>
    </submittedName>
</protein>
<feature type="non-terminal residue" evidence="1">
    <location>
        <position position="78"/>
    </location>
</feature>
<reference evidence="1" key="1">
    <citation type="submission" date="2014-12" db="EMBL/GenBank/DDBJ databases">
        <title>Insight into the proteome of Arion vulgaris.</title>
        <authorList>
            <person name="Aradska J."/>
            <person name="Bulat T."/>
            <person name="Smidak R."/>
            <person name="Sarate P."/>
            <person name="Gangsoo J."/>
            <person name="Sialana F."/>
            <person name="Bilban M."/>
            <person name="Lubec G."/>
        </authorList>
    </citation>
    <scope>NUCLEOTIDE SEQUENCE</scope>
    <source>
        <tissue evidence="1">Skin</tissue>
    </source>
</reference>